<evidence type="ECO:0000256" key="8">
    <source>
        <dbReference type="ARBA" id="ARBA00023214"/>
    </source>
</evidence>
<feature type="transmembrane region" description="Helical" evidence="10">
    <location>
        <begin position="272"/>
        <end position="292"/>
    </location>
</feature>
<dbReference type="InterPro" id="IPR006037">
    <property type="entry name" value="RCK_C"/>
</dbReference>
<feature type="transmembrane region" description="Helical" evidence="10">
    <location>
        <begin position="336"/>
        <end position="356"/>
    </location>
</feature>
<keyword evidence="6 10" id="KW-0472">Membrane</keyword>
<evidence type="ECO:0000256" key="5">
    <source>
        <dbReference type="ARBA" id="ARBA00023065"/>
    </source>
</evidence>
<dbReference type="CDD" id="cd01031">
    <property type="entry name" value="EriC"/>
    <property type="match status" value="1"/>
</dbReference>
<evidence type="ECO:0000256" key="4">
    <source>
        <dbReference type="ARBA" id="ARBA00022989"/>
    </source>
</evidence>
<dbReference type="Proteomes" id="UP000434036">
    <property type="component" value="Unassembled WGS sequence"/>
</dbReference>
<proteinExistence type="predicted"/>
<keyword evidence="5" id="KW-0406">Ion transport</keyword>
<keyword evidence="9" id="KW-0407">Ion channel</keyword>
<evidence type="ECO:0000256" key="6">
    <source>
        <dbReference type="ARBA" id="ARBA00023136"/>
    </source>
</evidence>
<dbReference type="InterPro" id="IPR050368">
    <property type="entry name" value="ClC-type_chloride_channel"/>
</dbReference>
<dbReference type="InterPro" id="IPR014743">
    <property type="entry name" value="Cl-channel_core"/>
</dbReference>
<organism evidence="12 13">
    <name type="scientific">Copranaerobaculum intestinale</name>
    <dbReference type="NCBI Taxonomy" id="2692629"/>
    <lineage>
        <taxon>Bacteria</taxon>
        <taxon>Bacillati</taxon>
        <taxon>Bacillota</taxon>
        <taxon>Erysipelotrichia</taxon>
        <taxon>Erysipelotrichales</taxon>
        <taxon>Erysipelotrichaceae</taxon>
        <taxon>Copranaerobaculum</taxon>
    </lineage>
</organism>
<dbReference type="Gene3D" id="1.10.3080.10">
    <property type="entry name" value="Clc chloride channel"/>
    <property type="match status" value="1"/>
</dbReference>
<dbReference type="PANTHER" id="PTHR43427">
    <property type="entry name" value="CHLORIDE CHANNEL PROTEIN CLC-E"/>
    <property type="match status" value="1"/>
</dbReference>
<dbReference type="InterPro" id="IPR001807">
    <property type="entry name" value="ClC"/>
</dbReference>
<feature type="transmembrane region" description="Helical" evidence="10">
    <location>
        <begin position="234"/>
        <end position="252"/>
    </location>
</feature>
<gene>
    <name evidence="12" type="ORF">GSF08_04700</name>
</gene>
<feature type="transmembrane region" description="Helical" evidence="10">
    <location>
        <begin position="63"/>
        <end position="81"/>
    </location>
</feature>
<reference evidence="12 13" key="2">
    <citation type="submission" date="2020-01" db="EMBL/GenBank/DDBJ databases">
        <title>Clostridiaceae sp. nov. isolated from the gut of human by culturomics.</title>
        <authorList>
            <person name="Chang Y."/>
        </authorList>
    </citation>
    <scope>NUCLEOTIDE SEQUENCE [LARGE SCALE GENOMIC DNA]</scope>
    <source>
        <strain evidence="12 13">DONG20-135</strain>
    </source>
</reference>
<dbReference type="GO" id="GO:0008324">
    <property type="term" value="F:monoatomic cation transmembrane transporter activity"/>
    <property type="evidence" value="ECO:0007669"/>
    <property type="project" value="InterPro"/>
</dbReference>
<dbReference type="GO" id="GO:0005254">
    <property type="term" value="F:chloride channel activity"/>
    <property type="evidence" value="ECO:0007669"/>
    <property type="project" value="UniProtKB-KW"/>
</dbReference>
<dbReference type="Pfam" id="PF00654">
    <property type="entry name" value="Voltage_CLC"/>
    <property type="match status" value="1"/>
</dbReference>
<keyword evidence="4 10" id="KW-1133">Transmembrane helix</keyword>
<feature type="transmembrane region" description="Helical" evidence="10">
    <location>
        <begin position="399"/>
        <end position="421"/>
    </location>
</feature>
<dbReference type="AlphaFoldDB" id="A0A6N8U6T2"/>
<dbReference type="RefSeq" id="WP_160624651.1">
    <property type="nucleotide sequence ID" value="NZ_WUUQ01000001.1"/>
</dbReference>
<dbReference type="SUPFAM" id="SSF116726">
    <property type="entry name" value="TrkA C-terminal domain-like"/>
    <property type="match status" value="1"/>
</dbReference>
<feature type="transmembrane region" description="Helical" evidence="10">
    <location>
        <begin position="21"/>
        <end position="43"/>
    </location>
</feature>
<reference evidence="12 13" key="1">
    <citation type="submission" date="2019-12" db="EMBL/GenBank/DDBJ databases">
        <authorList>
            <person name="Yang R."/>
        </authorList>
    </citation>
    <scope>NUCLEOTIDE SEQUENCE [LARGE SCALE GENOMIC DNA]</scope>
    <source>
        <strain evidence="12 13">DONG20-135</strain>
    </source>
</reference>
<dbReference type="PRINTS" id="PR00762">
    <property type="entry name" value="CLCHANNEL"/>
</dbReference>
<evidence type="ECO:0000256" key="3">
    <source>
        <dbReference type="ARBA" id="ARBA00022692"/>
    </source>
</evidence>
<dbReference type="EMBL" id="WUUQ01000001">
    <property type="protein sequence ID" value="MXQ73235.1"/>
    <property type="molecule type" value="Genomic_DNA"/>
</dbReference>
<dbReference type="PANTHER" id="PTHR43427:SF6">
    <property type="entry name" value="CHLORIDE CHANNEL PROTEIN CLC-E"/>
    <property type="match status" value="1"/>
</dbReference>
<dbReference type="Pfam" id="PF02080">
    <property type="entry name" value="TrkA_C"/>
    <property type="match status" value="1"/>
</dbReference>
<comment type="caution">
    <text evidence="12">The sequence shown here is derived from an EMBL/GenBank/DDBJ whole genome shotgun (WGS) entry which is preliminary data.</text>
</comment>
<protein>
    <submittedName>
        <fullName evidence="12">ClC family H(+)/Cl(-) exchange transporter</fullName>
    </submittedName>
</protein>
<dbReference type="InterPro" id="IPR036721">
    <property type="entry name" value="RCK_C_sf"/>
</dbReference>
<dbReference type="GO" id="GO:0034707">
    <property type="term" value="C:chloride channel complex"/>
    <property type="evidence" value="ECO:0007669"/>
    <property type="project" value="UniProtKB-KW"/>
</dbReference>
<dbReference type="GO" id="GO:0006813">
    <property type="term" value="P:potassium ion transport"/>
    <property type="evidence" value="ECO:0007669"/>
    <property type="project" value="InterPro"/>
</dbReference>
<feature type="transmembrane region" description="Helical" evidence="10">
    <location>
        <begin position="368"/>
        <end position="393"/>
    </location>
</feature>
<dbReference type="Gene3D" id="3.30.70.1450">
    <property type="entry name" value="Regulator of K+ conductance, C-terminal domain"/>
    <property type="match status" value="1"/>
</dbReference>
<keyword evidence="7" id="KW-0869">Chloride channel</keyword>
<sequence>MRSYKRGSTQHVLGTAKKFKYVLVVEGLATGAAAGLIAVLYRILLEHAESFVMAAASFIKGNYLYIAGWFIVLLILGFLVMKISQWEPYISGSGIPQVEGEVISFIDQKWYRVLPAKAVSGVLCAIGGLSLGREGPSIQLGAMAGKGLAKTFHRAKVEEHLLLTCGAAAGLSAAFNAPLAGVMFALEEVHKNFNVNVLISVMCASVTGTFISQNIFGLAPAFHFVVEETMPLHNYGYLLVLGIFAGVLGVVYNKCTIKMQDTLARSKFKPGYSILLAFLLAGIFALCLPQVLGGGHRMIEMLTNNDAMLIKTMGMLLVMKFIFSLISFGSGAPGGIFFPLLVLGSFIGAIFAVIAIRYFGVSSMYMPNFIIVAMAGMFAAIVRAPITGIILIAEMCGTLTHLLPLAVVSIAAYLTATMLNCDPIYESLLHRLLLKNGVSTGEEKGEKLLVQNVVELGSHICEKKICEVNWPRHCLIVSIERGGKEIIPNGETIIHCGDILVALLNEGDSAYVKHAFAKCCGVKE</sequence>
<evidence type="ECO:0000256" key="10">
    <source>
        <dbReference type="SAM" id="Phobius"/>
    </source>
</evidence>
<keyword evidence="13" id="KW-1185">Reference proteome</keyword>
<keyword evidence="8" id="KW-0868">Chloride</keyword>
<evidence type="ECO:0000256" key="7">
    <source>
        <dbReference type="ARBA" id="ARBA00023173"/>
    </source>
</evidence>
<evidence type="ECO:0000256" key="9">
    <source>
        <dbReference type="ARBA" id="ARBA00023303"/>
    </source>
</evidence>
<name>A0A6N8U6T2_9FIRM</name>
<feature type="transmembrane region" description="Helical" evidence="10">
    <location>
        <begin position="313"/>
        <end position="330"/>
    </location>
</feature>
<comment type="subcellular location">
    <subcellularLocation>
        <location evidence="1">Membrane</location>
        <topology evidence="1">Multi-pass membrane protein</topology>
    </subcellularLocation>
</comment>
<evidence type="ECO:0000256" key="1">
    <source>
        <dbReference type="ARBA" id="ARBA00004141"/>
    </source>
</evidence>
<dbReference type="SUPFAM" id="SSF81340">
    <property type="entry name" value="Clc chloride channel"/>
    <property type="match status" value="1"/>
</dbReference>
<feature type="transmembrane region" description="Helical" evidence="10">
    <location>
        <begin position="198"/>
        <end position="222"/>
    </location>
</feature>
<evidence type="ECO:0000259" key="11">
    <source>
        <dbReference type="PROSITE" id="PS51202"/>
    </source>
</evidence>
<accession>A0A6N8U6T2</accession>
<evidence type="ECO:0000313" key="12">
    <source>
        <dbReference type="EMBL" id="MXQ73235.1"/>
    </source>
</evidence>
<keyword evidence="3 10" id="KW-0812">Transmembrane</keyword>
<evidence type="ECO:0000256" key="2">
    <source>
        <dbReference type="ARBA" id="ARBA00022448"/>
    </source>
</evidence>
<feature type="domain" description="RCK C-terminal" evidence="11">
    <location>
        <begin position="436"/>
        <end position="518"/>
    </location>
</feature>
<keyword evidence="2" id="KW-0813">Transport</keyword>
<evidence type="ECO:0000313" key="13">
    <source>
        <dbReference type="Proteomes" id="UP000434036"/>
    </source>
</evidence>
<dbReference type="PROSITE" id="PS51202">
    <property type="entry name" value="RCK_C"/>
    <property type="match status" value="1"/>
</dbReference>